<gene>
    <name evidence="1" type="ORF">NSA23_06550</name>
</gene>
<name>A0A9X2MHT2_9FIRM</name>
<dbReference type="Gene3D" id="3.30.460.10">
    <property type="entry name" value="Beta Polymerase, domain 2"/>
    <property type="match status" value="1"/>
</dbReference>
<organism evidence="1 2">
    <name type="scientific">Anaerosalibacter massiliensis</name>
    <dbReference type="NCBI Taxonomy" id="1347392"/>
    <lineage>
        <taxon>Bacteria</taxon>
        <taxon>Bacillati</taxon>
        <taxon>Bacillota</taxon>
        <taxon>Tissierellia</taxon>
        <taxon>Tissierellales</taxon>
        <taxon>Sporanaerobacteraceae</taxon>
        <taxon>Anaerosalibacter</taxon>
    </lineage>
</organism>
<dbReference type="EMBL" id="JANJZL010000003">
    <property type="protein sequence ID" value="MCR2043778.1"/>
    <property type="molecule type" value="Genomic_DNA"/>
</dbReference>
<sequence length="100" mass="11865">MKNTELDYSELIDYLQVEKIIRYGTLSTQTSDLDLVIISDDFESMFVHKRLSVTKKYLKGNRKLDLICLTNDEYRKLKRNPNSFSVNILIKGELLYERRI</sequence>
<dbReference type="OrthoDB" id="9948640at2"/>
<dbReference type="RefSeq" id="WP_042679793.1">
    <property type="nucleotide sequence ID" value="NZ_CABKTM010000015.1"/>
</dbReference>
<proteinExistence type="predicted"/>
<dbReference type="SUPFAM" id="SSF81301">
    <property type="entry name" value="Nucleotidyltransferase"/>
    <property type="match status" value="1"/>
</dbReference>
<evidence type="ECO:0000313" key="1">
    <source>
        <dbReference type="EMBL" id="MCR2043778.1"/>
    </source>
</evidence>
<evidence type="ECO:0008006" key="3">
    <source>
        <dbReference type="Google" id="ProtNLM"/>
    </source>
</evidence>
<keyword evidence="2" id="KW-1185">Reference proteome</keyword>
<protein>
    <recommendedName>
        <fullName evidence="3">Nucleotidyltransferase domain protein</fullName>
    </recommendedName>
</protein>
<dbReference type="Proteomes" id="UP001142078">
    <property type="component" value="Unassembled WGS sequence"/>
</dbReference>
<evidence type="ECO:0000313" key="2">
    <source>
        <dbReference type="Proteomes" id="UP001142078"/>
    </source>
</evidence>
<comment type="caution">
    <text evidence="1">The sequence shown here is derived from an EMBL/GenBank/DDBJ whole genome shotgun (WGS) entry which is preliminary data.</text>
</comment>
<accession>A0A9X2MHT2</accession>
<dbReference type="InterPro" id="IPR043519">
    <property type="entry name" value="NT_sf"/>
</dbReference>
<reference evidence="1" key="1">
    <citation type="submission" date="2022-07" db="EMBL/GenBank/DDBJ databases">
        <title>Enhanced cultured diversity of the mouse gut microbiota enables custom-made synthetic communities.</title>
        <authorList>
            <person name="Afrizal A."/>
        </authorList>
    </citation>
    <scope>NUCLEOTIDE SEQUENCE</scope>
    <source>
        <strain evidence="1">DSM 29482</strain>
    </source>
</reference>
<dbReference type="AlphaFoldDB" id="A0A9X2MHT2"/>